<dbReference type="InterPro" id="IPR050256">
    <property type="entry name" value="Glycosyltransferase_2"/>
</dbReference>
<dbReference type="Proteomes" id="UP001501207">
    <property type="component" value="Unassembled WGS sequence"/>
</dbReference>
<dbReference type="InterPro" id="IPR001173">
    <property type="entry name" value="Glyco_trans_2-like"/>
</dbReference>
<name>A0ABP8FPE2_9BACT</name>
<evidence type="ECO:0000256" key="7">
    <source>
        <dbReference type="ARBA" id="ARBA00023136"/>
    </source>
</evidence>
<keyword evidence="6 8" id="KW-1133">Transmembrane helix</keyword>
<feature type="transmembrane region" description="Helical" evidence="8">
    <location>
        <begin position="237"/>
        <end position="259"/>
    </location>
</feature>
<evidence type="ECO:0000256" key="3">
    <source>
        <dbReference type="ARBA" id="ARBA00022679"/>
    </source>
</evidence>
<keyword evidence="7 8" id="KW-0472">Membrane</keyword>
<evidence type="ECO:0000256" key="5">
    <source>
        <dbReference type="ARBA" id="ARBA00022985"/>
    </source>
</evidence>
<proteinExistence type="predicted"/>
<sequence>MILKNKAMKLSVVITLFNEAENVVLLLERVKTAMAGQDYELVLVDDGSRDQTVALAREHLYDKVKLVVLQKNYGQTTAMAAGIREAQGEYIVTLDGDLQNDPGDIPMLYEKALAENWDVVAGQRLNRKDGLLLRKIPSRIANFLIRRMTGVRLHDYGCTLKIFRKDIAKNLGLYGELHRFIPVLAAMQGARMTEVAVRHHPRLYGESKYGLGRTIRVVSDLLFVVFFQRYFPRPMHFFGPAGMLMFLVGLVINAYLLILKLMGNRIGDRPLLILGVILLLGGLQIILFGFLAEILMRIYYESQSKENYRIKAVLTGNAALNE</sequence>
<keyword evidence="5" id="KW-0448">Lipopolysaccharide biosynthesis</keyword>
<feature type="domain" description="Glycosyltransferase 2-like" evidence="9">
    <location>
        <begin position="11"/>
        <end position="171"/>
    </location>
</feature>
<evidence type="ECO:0000313" key="11">
    <source>
        <dbReference type="Proteomes" id="UP001501207"/>
    </source>
</evidence>
<evidence type="ECO:0000256" key="2">
    <source>
        <dbReference type="ARBA" id="ARBA00022676"/>
    </source>
</evidence>
<dbReference type="SUPFAM" id="SSF53448">
    <property type="entry name" value="Nucleotide-diphospho-sugar transferases"/>
    <property type="match status" value="1"/>
</dbReference>
<keyword evidence="1" id="KW-1003">Cell membrane</keyword>
<evidence type="ECO:0000256" key="6">
    <source>
        <dbReference type="ARBA" id="ARBA00022989"/>
    </source>
</evidence>
<feature type="transmembrane region" description="Helical" evidence="8">
    <location>
        <begin position="271"/>
        <end position="292"/>
    </location>
</feature>
<protein>
    <submittedName>
        <fullName evidence="10">Glycosyltransferase family 2 protein</fullName>
    </submittedName>
</protein>
<evidence type="ECO:0000256" key="8">
    <source>
        <dbReference type="SAM" id="Phobius"/>
    </source>
</evidence>
<reference evidence="11" key="1">
    <citation type="journal article" date="2019" name="Int. J. Syst. Evol. Microbiol.">
        <title>The Global Catalogue of Microorganisms (GCM) 10K type strain sequencing project: providing services to taxonomists for standard genome sequencing and annotation.</title>
        <authorList>
            <consortium name="The Broad Institute Genomics Platform"/>
            <consortium name="The Broad Institute Genome Sequencing Center for Infectious Disease"/>
            <person name="Wu L."/>
            <person name="Ma J."/>
        </authorList>
    </citation>
    <scope>NUCLEOTIDE SEQUENCE [LARGE SCALE GENOMIC DNA]</scope>
    <source>
        <strain evidence="11">JCM 17664</strain>
    </source>
</reference>
<gene>
    <name evidence="10" type="ORF">GCM10023143_15590</name>
</gene>
<keyword evidence="11" id="KW-1185">Reference proteome</keyword>
<evidence type="ECO:0000313" key="10">
    <source>
        <dbReference type="EMBL" id="GAA4308324.1"/>
    </source>
</evidence>
<dbReference type="PANTHER" id="PTHR48090">
    <property type="entry name" value="UNDECAPRENYL-PHOSPHATE 4-DEOXY-4-FORMAMIDO-L-ARABINOSE TRANSFERASE-RELATED"/>
    <property type="match status" value="1"/>
</dbReference>
<evidence type="ECO:0000259" key="9">
    <source>
        <dbReference type="Pfam" id="PF00535"/>
    </source>
</evidence>
<comment type="caution">
    <text evidence="10">The sequence shown here is derived from an EMBL/GenBank/DDBJ whole genome shotgun (WGS) entry which is preliminary data.</text>
</comment>
<evidence type="ECO:0000256" key="4">
    <source>
        <dbReference type="ARBA" id="ARBA00022692"/>
    </source>
</evidence>
<accession>A0ABP8FPE2</accession>
<dbReference type="EMBL" id="BAABFN010000002">
    <property type="protein sequence ID" value="GAA4308324.1"/>
    <property type="molecule type" value="Genomic_DNA"/>
</dbReference>
<dbReference type="PANTHER" id="PTHR48090:SF3">
    <property type="entry name" value="UNDECAPRENYL-PHOSPHATE 4-DEOXY-4-FORMAMIDO-L-ARABINOSE TRANSFERASE"/>
    <property type="match status" value="1"/>
</dbReference>
<keyword evidence="4 8" id="KW-0812">Transmembrane</keyword>
<dbReference type="Pfam" id="PF00535">
    <property type="entry name" value="Glycos_transf_2"/>
    <property type="match status" value="1"/>
</dbReference>
<keyword evidence="2" id="KW-0328">Glycosyltransferase</keyword>
<dbReference type="CDD" id="cd04187">
    <property type="entry name" value="DPM1_like_bac"/>
    <property type="match status" value="1"/>
</dbReference>
<keyword evidence="3" id="KW-0808">Transferase</keyword>
<organism evidence="10 11">
    <name type="scientific">Compostibacter hankyongensis</name>
    <dbReference type="NCBI Taxonomy" id="1007089"/>
    <lineage>
        <taxon>Bacteria</taxon>
        <taxon>Pseudomonadati</taxon>
        <taxon>Bacteroidota</taxon>
        <taxon>Chitinophagia</taxon>
        <taxon>Chitinophagales</taxon>
        <taxon>Chitinophagaceae</taxon>
        <taxon>Compostibacter</taxon>
    </lineage>
</organism>
<dbReference type="Gene3D" id="3.90.550.10">
    <property type="entry name" value="Spore Coat Polysaccharide Biosynthesis Protein SpsA, Chain A"/>
    <property type="match status" value="1"/>
</dbReference>
<dbReference type="InterPro" id="IPR029044">
    <property type="entry name" value="Nucleotide-diphossugar_trans"/>
</dbReference>
<evidence type="ECO:0000256" key="1">
    <source>
        <dbReference type="ARBA" id="ARBA00022475"/>
    </source>
</evidence>